<evidence type="ECO:0000259" key="1">
    <source>
        <dbReference type="Pfam" id="PF01966"/>
    </source>
</evidence>
<accession>A0ABQ5N4H2</accession>
<feature type="domain" description="HD" evidence="1">
    <location>
        <begin position="30"/>
        <end position="124"/>
    </location>
</feature>
<dbReference type="InterPro" id="IPR006675">
    <property type="entry name" value="HDIG_dom"/>
</dbReference>
<reference evidence="2 3" key="1">
    <citation type="journal article" date="2024" name="Int. J. Syst. Evol. Microbiol.">
        <title>Clostridium omnivorum sp. nov., isolated from anoxic soil under the treatment of reductive soil disinfestation.</title>
        <authorList>
            <person name="Ueki A."/>
            <person name="Tonouchi A."/>
            <person name="Kaku N."/>
            <person name="Honma S."/>
            <person name="Ueki K."/>
        </authorList>
    </citation>
    <scope>NUCLEOTIDE SEQUENCE [LARGE SCALE GENOMIC DNA]</scope>
    <source>
        <strain evidence="2 3">E14</strain>
    </source>
</reference>
<proteinExistence type="predicted"/>
<dbReference type="Gene3D" id="1.10.3210.10">
    <property type="entry name" value="Hypothetical protein af1432"/>
    <property type="match status" value="1"/>
</dbReference>
<dbReference type="InterPro" id="IPR006674">
    <property type="entry name" value="HD_domain"/>
</dbReference>
<dbReference type="SUPFAM" id="SSF109604">
    <property type="entry name" value="HD-domain/PDEase-like"/>
    <property type="match status" value="1"/>
</dbReference>
<protein>
    <recommendedName>
        <fullName evidence="1">HD domain-containing protein</fullName>
    </recommendedName>
</protein>
<dbReference type="EMBL" id="BRXR01000001">
    <property type="protein sequence ID" value="GLC30105.1"/>
    <property type="molecule type" value="Genomic_DNA"/>
</dbReference>
<keyword evidence="3" id="KW-1185">Reference proteome</keyword>
<name>A0ABQ5N4H2_9CLOT</name>
<comment type="caution">
    <text evidence="2">The sequence shown here is derived from an EMBL/GenBank/DDBJ whole genome shotgun (WGS) entry which is preliminary data.</text>
</comment>
<gene>
    <name evidence="2" type="ORF">bsdE14_15150</name>
</gene>
<dbReference type="NCBIfam" id="TIGR00277">
    <property type="entry name" value="HDIG"/>
    <property type="match status" value="1"/>
</dbReference>
<evidence type="ECO:0000313" key="3">
    <source>
        <dbReference type="Proteomes" id="UP001208567"/>
    </source>
</evidence>
<organism evidence="2 3">
    <name type="scientific">Clostridium omnivorum</name>
    <dbReference type="NCBI Taxonomy" id="1604902"/>
    <lineage>
        <taxon>Bacteria</taxon>
        <taxon>Bacillati</taxon>
        <taxon>Bacillota</taxon>
        <taxon>Clostridia</taxon>
        <taxon>Eubacteriales</taxon>
        <taxon>Clostridiaceae</taxon>
        <taxon>Clostridium</taxon>
    </lineage>
</organism>
<dbReference type="RefSeq" id="WP_264849370.1">
    <property type="nucleotide sequence ID" value="NZ_BRXR01000001.1"/>
</dbReference>
<sequence length="154" mass="17869">MNRIEVLRKYIDEMLINMVDSEERRCAYLHLYGVSHLCTLIALKRGENAELATMAGMLHDIYSYSKMDSKDHAHKGASMAREILNALKITNEAETELICSAIYTHSEKEVIHSSFNEILIDADVFQHCLYNPLFEIMPHEKDRYEKLKREFGLS</sequence>
<dbReference type="Proteomes" id="UP001208567">
    <property type="component" value="Unassembled WGS sequence"/>
</dbReference>
<evidence type="ECO:0000313" key="2">
    <source>
        <dbReference type="EMBL" id="GLC30105.1"/>
    </source>
</evidence>
<dbReference type="Pfam" id="PF01966">
    <property type="entry name" value="HD"/>
    <property type="match status" value="1"/>
</dbReference>